<dbReference type="InterPro" id="IPR037066">
    <property type="entry name" value="Plug_dom_sf"/>
</dbReference>
<evidence type="ECO:0000256" key="5">
    <source>
        <dbReference type="ARBA" id="ARBA00022729"/>
    </source>
</evidence>
<dbReference type="RefSeq" id="WP_243920045.1">
    <property type="nucleotide sequence ID" value="NZ_JALHLG010000009.1"/>
</dbReference>
<keyword evidence="4 10" id="KW-0812">Transmembrane</keyword>
<feature type="chain" id="PRO_5045091114" evidence="12">
    <location>
        <begin position="27"/>
        <end position="694"/>
    </location>
</feature>
<proteinExistence type="inferred from homology"/>
<dbReference type="Proteomes" id="UP001202281">
    <property type="component" value="Unassembled WGS sequence"/>
</dbReference>
<sequence>MRQPNITKAIGALSAALALFVLPAPAQPQEPAAVETAAPSQQMDELLGMSLEDILSQEVTSVAKKAQHVADAPAAVYVVSQDQISRSGARTLADLLRRVPGMDVFELQGSTSTISARGFSSRFASNLLVMVDGAAIYNTAISGMFWDQAIFPLQDIERIEVIRGPGGTLWGSNSINGVINIITKQSVDTQGLRLNLKAGTRDVRTEAGYGAQLSPSLGVRLYGTYRHSKGLQLADGQNIGDKWNGALGGVRLDYAPSDNDSAVVLAEVSGGHFTETITGLSVTQDGPVGTILHPRSNFNSEHVLARWKHGFTQDFDLVGQVYYNRLHRTEFDAGVTRELYDASLEGHWRLNSLHDVNFGISGRIAHDTVSSSRMIRLENGANTDHWLTGYLQDEIALVPGKLALTAGSKFEVNDFSGFQAQPSLRLFYRYNDSLAFWAAASHAVRTPLLQQRKMDANLLIWQPDTPRPEETPLLFILRGNKDVRVEELTSFEAGARASLSRSWSLDLSFYRNRYSHLVTAETVSVEPLVVPPFPGPVGTVARSTFGNNGTGRSWGFELVLSGQITPQWKTELSYSYLDLHVETETGGTIFPSFVVTPADSSSNSQLRATTSYDIGDKISLGGSLHYVSKSIDGVRPAFTDLDLRAAYRPRSNIEIAVTGSHLLQDRRLEFYEDYVPLPLGYVPRTVTLETRVRF</sequence>
<evidence type="ECO:0000259" key="13">
    <source>
        <dbReference type="Pfam" id="PF00593"/>
    </source>
</evidence>
<evidence type="ECO:0000313" key="15">
    <source>
        <dbReference type="EMBL" id="MCJ2187004.1"/>
    </source>
</evidence>
<protein>
    <submittedName>
        <fullName evidence="15">TonB-dependent receptor</fullName>
    </submittedName>
</protein>
<evidence type="ECO:0000256" key="8">
    <source>
        <dbReference type="ARBA" id="ARBA00023170"/>
    </source>
</evidence>
<comment type="caution">
    <text evidence="15">The sequence shown here is derived from an EMBL/GenBank/DDBJ whole genome shotgun (WGS) entry which is preliminary data.</text>
</comment>
<comment type="similarity">
    <text evidence="10 11">Belongs to the TonB-dependent receptor family.</text>
</comment>
<feature type="signal peptide" evidence="12">
    <location>
        <begin position="1"/>
        <end position="26"/>
    </location>
</feature>
<keyword evidence="3 10" id="KW-1134">Transmembrane beta strand</keyword>
<evidence type="ECO:0000313" key="16">
    <source>
        <dbReference type="Proteomes" id="UP001202281"/>
    </source>
</evidence>
<comment type="subcellular location">
    <subcellularLocation>
        <location evidence="1 10">Cell outer membrane</location>
        <topology evidence="1 10">Multi-pass membrane protein</topology>
    </subcellularLocation>
</comment>
<evidence type="ECO:0000256" key="4">
    <source>
        <dbReference type="ARBA" id="ARBA00022692"/>
    </source>
</evidence>
<evidence type="ECO:0000256" key="2">
    <source>
        <dbReference type="ARBA" id="ARBA00022448"/>
    </source>
</evidence>
<evidence type="ECO:0000256" key="7">
    <source>
        <dbReference type="ARBA" id="ARBA00023136"/>
    </source>
</evidence>
<dbReference type="InterPro" id="IPR012910">
    <property type="entry name" value="Plug_dom"/>
</dbReference>
<dbReference type="InterPro" id="IPR000531">
    <property type="entry name" value="Beta-barrel_TonB"/>
</dbReference>
<dbReference type="Pfam" id="PF07715">
    <property type="entry name" value="Plug"/>
    <property type="match status" value="1"/>
</dbReference>
<dbReference type="CDD" id="cd01347">
    <property type="entry name" value="ligand_gated_channel"/>
    <property type="match status" value="1"/>
</dbReference>
<evidence type="ECO:0000256" key="6">
    <source>
        <dbReference type="ARBA" id="ARBA00023077"/>
    </source>
</evidence>
<dbReference type="Gene3D" id="2.40.170.20">
    <property type="entry name" value="TonB-dependent receptor, beta-barrel domain"/>
    <property type="match status" value="1"/>
</dbReference>
<gene>
    <name evidence="15" type="ORF">MTR66_09280</name>
</gene>
<keyword evidence="2 10" id="KW-0813">Transport</keyword>
<evidence type="ECO:0000256" key="3">
    <source>
        <dbReference type="ARBA" id="ARBA00022452"/>
    </source>
</evidence>
<accession>A0ABT0BQP9</accession>
<dbReference type="EMBL" id="JALHLG010000009">
    <property type="protein sequence ID" value="MCJ2187004.1"/>
    <property type="molecule type" value="Genomic_DNA"/>
</dbReference>
<organism evidence="15 16">
    <name type="scientific">Novosphingobium beihaiensis</name>
    <dbReference type="NCBI Taxonomy" id="2930389"/>
    <lineage>
        <taxon>Bacteria</taxon>
        <taxon>Pseudomonadati</taxon>
        <taxon>Pseudomonadota</taxon>
        <taxon>Alphaproteobacteria</taxon>
        <taxon>Sphingomonadales</taxon>
        <taxon>Sphingomonadaceae</taxon>
        <taxon>Novosphingobium</taxon>
    </lineage>
</organism>
<dbReference type="PANTHER" id="PTHR30069">
    <property type="entry name" value="TONB-DEPENDENT OUTER MEMBRANE RECEPTOR"/>
    <property type="match status" value="1"/>
</dbReference>
<evidence type="ECO:0000256" key="1">
    <source>
        <dbReference type="ARBA" id="ARBA00004571"/>
    </source>
</evidence>
<feature type="domain" description="TonB-dependent receptor plug" evidence="14">
    <location>
        <begin position="70"/>
        <end position="178"/>
    </location>
</feature>
<dbReference type="Gene3D" id="2.170.130.10">
    <property type="entry name" value="TonB-dependent receptor, plug domain"/>
    <property type="match status" value="1"/>
</dbReference>
<keyword evidence="9 10" id="KW-0998">Cell outer membrane</keyword>
<dbReference type="PANTHER" id="PTHR30069:SF29">
    <property type="entry name" value="HEMOGLOBIN AND HEMOGLOBIN-HAPTOGLOBIN-BINDING PROTEIN 1-RELATED"/>
    <property type="match status" value="1"/>
</dbReference>
<evidence type="ECO:0000256" key="10">
    <source>
        <dbReference type="PROSITE-ProRule" id="PRU01360"/>
    </source>
</evidence>
<keyword evidence="5 12" id="KW-0732">Signal</keyword>
<evidence type="ECO:0000256" key="11">
    <source>
        <dbReference type="RuleBase" id="RU003357"/>
    </source>
</evidence>
<reference evidence="15 16" key="1">
    <citation type="submission" date="2022-04" db="EMBL/GenBank/DDBJ databases">
        <title>Identification of a novel bacterium isolated from mangrove sediments.</title>
        <authorList>
            <person name="Pan X."/>
        </authorList>
    </citation>
    <scope>NUCLEOTIDE SEQUENCE [LARGE SCALE GENOMIC DNA]</scope>
    <source>
        <strain evidence="15 16">B2638</strain>
    </source>
</reference>
<keyword evidence="16" id="KW-1185">Reference proteome</keyword>
<keyword evidence="7 10" id="KW-0472">Membrane</keyword>
<feature type="domain" description="TonB-dependent receptor-like beta-barrel" evidence="13">
    <location>
        <begin position="224"/>
        <end position="656"/>
    </location>
</feature>
<dbReference type="SUPFAM" id="SSF56935">
    <property type="entry name" value="Porins"/>
    <property type="match status" value="1"/>
</dbReference>
<name>A0ABT0BQP9_9SPHN</name>
<evidence type="ECO:0000259" key="14">
    <source>
        <dbReference type="Pfam" id="PF07715"/>
    </source>
</evidence>
<dbReference type="PROSITE" id="PS52016">
    <property type="entry name" value="TONB_DEPENDENT_REC_3"/>
    <property type="match status" value="1"/>
</dbReference>
<keyword evidence="8 15" id="KW-0675">Receptor</keyword>
<keyword evidence="6 11" id="KW-0798">TonB box</keyword>
<dbReference type="InterPro" id="IPR036942">
    <property type="entry name" value="Beta-barrel_TonB_sf"/>
</dbReference>
<evidence type="ECO:0000256" key="12">
    <source>
        <dbReference type="SAM" id="SignalP"/>
    </source>
</evidence>
<evidence type="ECO:0000256" key="9">
    <source>
        <dbReference type="ARBA" id="ARBA00023237"/>
    </source>
</evidence>
<dbReference type="InterPro" id="IPR039426">
    <property type="entry name" value="TonB-dep_rcpt-like"/>
</dbReference>
<dbReference type="Pfam" id="PF00593">
    <property type="entry name" value="TonB_dep_Rec_b-barrel"/>
    <property type="match status" value="1"/>
</dbReference>